<protein>
    <submittedName>
        <fullName evidence="1">Tryptophan halogenase</fullName>
    </submittedName>
</protein>
<dbReference type="SUPFAM" id="SSF51905">
    <property type="entry name" value="FAD/NAD(P)-binding domain"/>
    <property type="match status" value="1"/>
</dbReference>
<sequence>SGFEDWREWLPCDRAVATTAASAAAVRPFTQATARPAGWQWRIPQQHRSGDGHVYCSEFMSDDEATAILLAGLEGPALSEPRIIRISTGVRRRLWVRNCVAIGLAAGFIEPLESTAIHLAQSGINRLLALFPDAGFDPAIAEEYNRKMREEYEQVRDFVVLHYRATERRDTPFWRHCAALPAPPGLARKLAIFQATGQIFREGEELFTEQSWLQVLLGQGILPKRYHPAADDLPQGQLQEFLDTIRNVIATAVERMPRPRALHRRALRHRAALERAFTWSARRSRRSASRCTRGGSAVRVRSFPVRADPRQVARRVDPGMQVDQRIIAFRPDFLADEYRQPGGVLEQLERLGHDPSAVAEMIDLVL</sequence>
<comment type="caution">
    <text evidence="1">The sequence shown here is derived from an EMBL/GenBank/DDBJ whole genome shotgun (WGS) entry which is preliminary data.</text>
</comment>
<dbReference type="InterPro" id="IPR050816">
    <property type="entry name" value="Flavin-dep_Halogenase_NPB"/>
</dbReference>
<dbReference type="PANTHER" id="PTHR43747:SF4">
    <property type="entry name" value="FLAVIN-DEPENDENT TRYPTOPHAN HALOGENASE"/>
    <property type="match status" value="1"/>
</dbReference>
<proteinExistence type="predicted"/>
<name>T1C7I8_9ZZZZ</name>
<dbReference type="InterPro" id="IPR036188">
    <property type="entry name" value="FAD/NAD-bd_sf"/>
</dbReference>
<evidence type="ECO:0000313" key="1">
    <source>
        <dbReference type="EMBL" id="EQD61304.1"/>
    </source>
</evidence>
<dbReference type="AlphaFoldDB" id="T1C7I8"/>
<feature type="non-terminal residue" evidence="1">
    <location>
        <position position="1"/>
    </location>
</feature>
<reference evidence="1" key="2">
    <citation type="journal article" date="2014" name="ISME J.">
        <title>Microbial stratification in low pH oxic and suboxic macroscopic growths along an acid mine drainage.</title>
        <authorList>
            <person name="Mendez-Garcia C."/>
            <person name="Mesa V."/>
            <person name="Sprenger R.R."/>
            <person name="Richter M."/>
            <person name="Diez M.S."/>
            <person name="Solano J."/>
            <person name="Bargiela R."/>
            <person name="Golyshina O.V."/>
            <person name="Manteca A."/>
            <person name="Ramos J.L."/>
            <person name="Gallego J.R."/>
            <person name="Llorente I."/>
            <person name="Martins Dos Santos V.A."/>
            <person name="Jensen O.N."/>
            <person name="Pelaez A.I."/>
            <person name="Sanchez J."/>
            <person name="Ferrer M."/>
        </authorList>
    </citation>
    <scope>NUCLEOTIDE SEQUENCE</scope>
</reference>
<reference evidence="1" key="1">
    <citation type="submission" date="2013-08" db="EMBL/GenBank/DDBJ databases">
        <authorList>
            <person name="Mendez C."/>
            <person name="Richter M."/>
            <person name="Ferrer M."/>
            <person name="Sanchez J."/>
        </authorList>
    </citation>
    <scope>NUCLEOTIDE SEQUENCE</scope>
</reference>
<dbReference type="EMBL" id="AUZZ01002194">
    <property type="protein sequence ID" value="EQD61304.1"/>
    <property type="molecule type" value="Genomic_DNA"/>
</dbReference>
<dbReference type="Gene3D" id="3.50.50.60">
    <property type="entry name" value="FAD/NAD(P)-binding domain"/>
    <property type="match status" value="1"/>
</dbReference>
<dbReference type="Pfam" id="PF04820">
    <property type="entry name" value="Trp_halogenase"/>
    <property type="match status" value="1"/>
</dbReference>
<gene>
    <name evidence="1" type="ORF">B2A_03279</name>
</gene>
<dbReference type="InterPro" id="IPR006905">
    <property type="entry name" value="Flavin_halogenase"/>
</dbReference>
<accession>T1C7I8</accession>
<dbReference type="GO" id="GO:0004497">
    <property type="term" value="F:monooxygenase activity"/>
    <property type="evidence" value="ECO:0007669"/>
    <property type="project" value="InterPro"/>
</dbReference>
<organism evidence="1">
    <name type="scientific">mine drainage metagenome</name>
    <dbReference type="NCBI Taxonomy" id="410659"/>
    <lineage>
        <taxon>unclassified sequences</taxon>
        <taxon>metagenomes</taxon>
        <taxon>ecological metagenomes</taxon>
    </lineage>
</organism>
<dbReference type="PANTHER" id="PTHR43747">
    <property type="entry name" value="FAD-BINDING PROTEIN"/>
    <property type="match status" value="1"/>
</dbReference>